<organism evidence="2">
    <name type="scientific">Corynebacterium glutamicum</name>
    <name type="common">Brevibacterium saccharolyticum</name>
    <dbReference type="NCBI Taxonomy" id="1718"/>
    <lineage>
        <taxon>Bacteria</taxon>
        <taxon>Bacillati</taxon>
        <taxon>Actinomycetota</taxon>
        <taxon>Actinomycetes</taxon>
        <taxon>Mycobacteriales</taxon>
        <taxon>Corynebacteriaceae</taxon>
        <taxon>Corynebacterium</taxon>
    </lineage>
</organism>
<dbReference type="SUPFAM" id="SSF74650">
    <property type="entry name" value="Galactose mutarotase-like"/>
    <property type="match status" value="1"/>
</dbReference>
<dbReference type="CDD" id="cd09022">
    <property type="entry name" value="Aldose_epim_Ec_YihR"/>
    <property type="match status" value="1"/>
</dbReference>
<proteinExistence type="predicted"/>
<dbReference type="InterPro" id="IPR008183">
    <property type="entry name" value="Aldose_1/G6P_1-epimerase"/>
</dbReference>
<dbReference type="GO" id="GO:0016853">
    <property type="term" value="F:isomerase activity"/>
    <property type="evidence" value="ECO:0007669"/>
    <property type="project" value="InterPro"/>
</dbReference>
<evidence type="ECO:0000256" key="1">
    <source>
        <dbReference type="SAM" id="MobiDB-lite"/>
    </source>
</evidence>
<dbReference type="EMBL" id="AB447371">
    <property type="protein sequence ID" value="BAH60839.1"/>
    <property type="molecule type" value="Genomic_DNA"/>
</dbReference>
<dbReference type="Pfam" id="PF01263">
    <property type="entry name" value="Aldose_epim"/>
    <property type="match status" value="1"/>
</dbReference>
<dbReference type="Gene3D" id="2.70.98.10">
    <property type="match status" value="1"/>
</dbReference>
<name>C4B4W1_CORGT</name>
<gene>
    <name evidence="2" type="primary">galM</name>
</gene>
<dbReference type="InterPro" id="IPR011013">
    <property type="entry name" value="Gal_mutarotase_sf_dom"/>
</dbReference>
<feature type="compositionally biased region" description="Basic residues" evidence="1">
    <location>
        <begin position="1"/>
        <end position="10"/>
    </location>
</feature>
<accession>C4B4W1</accession>
<dbReference type="AlphaFoldDB" id="C4B4W1"/>
<dbReference type="InterPro" id="IPR037480">
    <property type="entry name" value="YihR-like"/>
</dbReference>
<feature type="region of interest" description="Disordered" evidence="1">
    <location>
        <begin position="1"/>
        <end position="20"/>
    </location>
</feature>
<reference evidence="2" key="1">
    <citation type="journal article" date="2009" name="Appl. Environ. Microbiol.">
        <title>Identification and functional analysis of the gene cluster for L-arabinose utilization in Corynebacterium glutamicum.</title>
        <authorList>
            <person name="Kawaguchi H."/>
            <person name="Sasaki M."/>
            <person name="Vertes A.A."/>
            <person name="Inui M."/>
            <person name="Yukawa H."/>
        </authorList>
    </citation>
    <scope>NUCLEOTIDE SEQUENCE</scope>
    <source>
        <strain evidence="2">ATCC 31831</strain>
    </source>
</reference>
<dbReference type="GO" id="GO:0005975">
    <property type="term" value="P:carbohydrate metabolic process"/>
    <property type="evidence" value="ECO:0007669"/>
    <property type="project" value="InterPro"/>
</dbReference>
<sequence>MTHRPRRRHTVNTPPRTESHPLLLSGKQVTINHGTYSATVATVGASLRTLTHEGRALVTPFPADSIRPSFHGGVLVPWPNRLADGIYTDGSTTHRVPVTEPDRNNALHGLSCWVDWQVSEISAASATLSTTIAPQPGYPHAVAVFATFSLSDNGLEWVVDAHNVGDTTAPYGVGIHPYLQPQTDSPLDQWTITIPANRVLETTPDRLLPIRLHPVQEFENGIYDFRTARPIGSTRMDHAFTAVTTGRVTVHGPESRGVQLEWDPEVLPWAQLFTSDFGHPDFTRNGLAVEPVSCPPDAFNSGEDVVRLHPGATHRAVWTLQAL</sequence>
<evidence type="ECO:0000313" key="2">
    <source>
        <dbReference type="EMBL" id="BAH60839.1"/>
    </source>
</evidence>
<protein>
    <submittedName>
        <fullName evidence="2">Putative aldose 1-epimerase</fullName>
    </submittedName>
</protein>
<dbReference type="GO" id="GO:0030246">
    <property type="term" value="F:carbohydrate binding"/>
    <property type="evidence" value="ECO:0007669"/>
    <property type="project" value="InterPro"/>
</dbReference>
<dbReference type="InterPro" id="IPR014718">
    <property type="entry name" value="GH-type_carb-bd"/>
</dbReference>